<evidence type="ECO:0000313" key="3">
    <source>
        <dbReference type="Proteomes" id="UP000663865"/>
    </source>
</evidence>
<dbReference type="InterPro" id="IPR052954">
    <property type="entry name" value="GPCR-Ligand_Int"/>
</dbReference>
<evidence type="ECO:0000313" key="2">
    <source>
        <dbReference type="EMBL" id="CAF3655915.1"/>
    </source>
</evidence>
<feature type="transmembrane region" description="Helical" evidence="1">
    <location>
        <begin position="114"/>
        <end position="133"/>
    </location>
</feature>
<dbReference type="AlphaFoldDB" id="A0A818RLL4"/>
<evidence type="ECO:0000256" key="1">
    <source>
        <dbReference type="SAM" id="Phobius"/>
    </source>
</evidence>
<feature type="transmembrane region" description="Helical" evidence="1">
    <location>
        <begin position="52"/>
        <end position="69"/>
    </location>
</feature>
<proteinExistence type="predicted"/>
<name>A0A818RLL4_9BILA</name>
<organism evidence="2 3">
    <name type="scientific">Rotaria socialis</name>
    <dbReference type="NCBI Taxonomy" id="392032"/>
    <lineage>
        <taxon>Eukaryota</taxon>
        <taxon>Metazoa</taxon>
        <taxon>Spiralia</taxon>
        <taxon>Gnathifera</taxon>
        <taxon>Rotifera</taxon>
        <taxon>Eurotatoria</taxon>
        <taxon>Bdelloidea</taxon>
        <taxon>Philodinida</taxon>
        <taxon>Philodinidae</taxon>
        <taxon>Rotaria</taxon>
    </lineage>
</organism>
<feature type="transmembrane region" description="Helical" evidence="1">
    <location>
        <begin position="157"/>
        <end position="182"/>
    </location>
</feature>
<protein>
    <recommendedName>
        <fullName evidence="4">G-protein coupled receptors family 1 profile domain-containing protein</fullName>
    </recommendedName>
</protein>
<feature type="transmembrane region" description="Helical" evidence="1">
    <location>
        <begin position="20"/>
        <end position="40"/>
    </location>
</feature>
<dbReference type="PANTHER" id="PTHR46641">
    <property type="entry name" value="FMRFAMIDE RECEPTOR-RELATED"/>
    <property type="match status" value="1"/>
</dbReference>
<dbReference type="EMBL" id="CAJNYV010004236">
    <property type="protein sequence ID" value="CAF3655915.1"/>
    <property type="molecule type" value="Genomic_DNA"/>
</dbReference>
<reference evidence="2" key="1">
    <citation type="submission" date="2021-02" db="EMBL/GenBank/DDBJ databases">
        <authorList>
            <person name="Nowell W R."/>
        </authorList>
    </citation>
    <scope>NUCLEOTIDE SEQUENCE</scope>
</reference>
<dbReference type="SUPFAM" id="SSF81321">
    <property type="entry name" value="Family A G protein-coupled receptor-like"/>
    <property type="match status" value="1"/>
</dbReference>
<comment type="caution">
    <text evidence="2">The sequence shown here is derived from an EMBL/GenBank/DDBJ whole genome shotgun (WGS) entry which is preliminary data.</text>
</comment>
<dbReference type="Gene3D" id="1.20.1070.10">
    <property type="entry name" value="Rhodopsin 7-helix transmembrane proteins"/>
    <property type="match status" value="1"/>
</dbReference>
<dbReference type="Proteomes" id="UP000663865">
    <property type="component" value="Unassembled WGS sequence"/>
</dbReference>
<feature type="transmembrane region" description="Helical" evidence="1">
    <location>
        <begin position="75"/>
        <end position="94"/>
    </location>
</feature>
<evidence type="ECO:0008006" key="4">
    <source>
        <dbReference type="Google" id="ProtNLM"/>
    </source>
</evidence>
<sequence>MSSDASAIQLWLNATTQLNRYFSIFIFIFGVICNILNVLVLSQRNLRANPCAFLFLLSFMASLVAIFSVRTFVVFALRTVAYCLIALATIDGWLSSCGDRRRRQWSTRANAQRVAIIILIFSCFLYVQMFYSYEANLINAPLRCYGKTISCRLVTDFSYAFVANIFPLFIMLSFRIITIINIHQSRRRTQAMNTAGISKSTAISQQ</sequence>
<keyword evidence="1" id="KW-0472">Membrane</keyword>
<dbReference type="PANTHER" id="PTHR46641:SF2">
    <property type="entry name" value="FMRFAMIDE RECEPTOR"/>
    <property type="match status" value="1"/>
</dbReference>
<keyword evidence="1" id="KW-1133">Transmembrane helix</keyword>
<gene>
    <name evidence="2" type="ORF">KIK155_LOCUS23734</name>
</gene>
<keyword evidence="1" id="KW-0812">Transmembrane</keyword>
<accession>A0A818RLL4</accession>